<comment type="caution">
    <text evidence="1">The sequence shown here is derived from an EMBL/GenBank/DDBJ whole genome shotgun (WGS) entry which is preliminary data.</text>
</comment>
<keyword evidence="2" id="KW-1185">Reference proteome</keyword>
<name>A0ABV9FH81_9BACL</name>
<dbReference type="EMBL" id="JBHSEP010000016">
    <property type="protein sequence ID" value="MFC4600385.1"/>
    <property type="molecule type" value="Genomic_DNA"/>
</dbReference>
<organism evidence="1 2">
    <name type="scientific">Cohnella hongkongensis</name>
    <dbReference type="NCBI Taxonomy" id="178337"/>
    <lineage>
        <taxon>Bacteria</taxon>
        <taxon>Bacillati</taxon>
        <taxon>Bacillota</taxon>
        <taxon>Bacilli</taxon>
        <taxon>Bacillales</taxon>
        <taxon>Paenibacillaceae</taxon>
        <taxon>Cohnella</taxon>
    </lineage>
</organism>
<evidence type="ECO:0000313" key="1">
    <source>
        <dbReference type="EMBL" id="MFC4600385.1"/>
    </source>
</evidence>
<evidence type="ECO:0000313" key="2">
    <source>
        <dbReference type="Proteomes" id="UP001596028"/>
    </source>
</evidence>
<dbReference type="InterPro" id="IPR038656">
    <property type="entry name" value="Peptidase_G1_sf"/>
</dbReference>
<reference evidence="2" key="1">
    <citation type="journal article" date="2019" name="Int. J. Syst. Evol. Microbiol.">
        <title>The Global Catalogue of Microorganisms (GCM) 10K type strain sequencing project: providing services to taxonomists for standard genome sequencing and annotation.</title>
        <authorList>
            <consortium name="The Broad Institute Genomics Platform"/>
            <consortium name="The Broad Institute Genome Sequencing Center for Infectious Disease"/>
            <person name="Wu L."/>
            <person name="Ma J."/>
        </authorList>
    </citation>
    <scope>NUCLEOTIDE SEQUENCE [LARGE SCALE GENOMIC DNA]</scope>
    <source>
        <strain evidence="2">CCUG 49571</strain>
    </source>
</reference>
<protein>
    <submittedName>
        <fullName evidence="1">Uncharacterized protein</fullName>
    </submittedName>
</protein>
<gene>
    <name evidence="1" type="ORF">ACFO3S_19220</name>
</gene>
<accession>A0ABV9FH81</accession>
<dbReference type="Gene3D" id="2.60.120.700">
    <property type="entry name" value="Peptidase G1"/>
    <property type="match status" value="1"/>
</dbReference>
<sequence length="110" mass="11923">MGDVVPTSQNIGTSFSSAYIKTWNKPLSTAEWILERPKIDGDFLNVNLAKGNTTFSNARWSSSANGTLSNMTDTSSTEKFIMKNQAVTTTLASPGSISNGSFTVTWSNYK</sequence>
<proteinExistence type="predicted"/>
<dbReference type="RefSeq" id="WP_378099423.1">
    <property type="nucleotide sequence ID" value="NZ_JBHSEP010000016.1"/>
</dbReference>
<dbReference type="Proteomes" id="UP001596028">
    <property type="component" value="Unassembled WGS sequence"/>
</dbReference>